<feature type="region of interest" description="Disordered" evidence="1">
    <location>
        <begin position="36"/>
        <end position="62"/>
    </location>
</feature>
<dbReference type="SUPFAM" id="SSF47240">
    <property type="entry name" value="Ferritin-like"/>
    <property type="match status" value="1"/>
</dbReference>
<keyword evidence="2" id="KW-0732">Signal</keyword>
<proteinExistence type="predicted"/>
<dbReference type="Proteomes" id="UP000565572">
    <property type="component" value="Unassembled WGS sequence"/>
</dbReference>
<feature type="signal peptide" evidence="2">
    <location>
        <begin position="1"/>
        <end position="34"/>
    </location>
</feature>
<feature type="region of interest" description="Disordered" evidence="1">
    <location>
        <begin position="107"/>
        <end position="131"/>
    </location>
</feature>
<dbReference type="Pfam" id="PF14530">
    <property type="entry name" value="DUF4439"/>
    <property type="match status" value="1"/>
</dbReference>
<dbReference type="RefSeq" id="WP_183337124.1">
    <property type="nucleotide sequence ID" value="NZ_JACHZG010000001.1"/>
</dbReference>
<evidence type="ECO:0000256" key="2">
    <source>
        <dbReference type="SAM" id="SignalP"/>
    </source>
</evidence>
<feature type="compositionally biased region" description="Low complexity" evidence="1">
    <location>
        <begin position="43"/>
        <end position="62"/>
    </location>
</feature>
<evidence type="ECO:0000259" key="3">
    <source>
        <dbReference type="Pfam" id="PF14530"/>
    </source>
</evidence>
<evidence type="ECO:0000313" key="4">
    <source>
        <dbReference type="EMBL" id="MBB3326122.1"/>
    </source>
</evidence>
<evidence type="ECO:0000256" key="1">
    <source>
        <dbReference type="SAM" id="MobiDB-lite"/>
    </source>
</evidence>
<sequence>MPEAPTARWRRRDLLRLGLALPVLAGCSTSPAVAPLPGASGTSGPSLTPGAASPAPGPSVPATATAEQTLSVYAAAVLTGPRRADLSGDQRRLLTFLRDVHADHAMALAGADPTSRPTTATPAPTAEKPDLAKVSLGDALKRLAKQESAQAARHRRAATAATGLAALVAGSLAVAADSYAAALGASDTPSVSAKKARKPAALLSDVAATQQLVAQLHAVVYGYQLAIGKLGYSSSARRRAVAELATARRLLDVQIAFLLGRKADVPAAEPAYAPSSTVRSADDARRLVRGMQARLEPFVGLSLAAAATPEARTQALTLLAGTCRTARSWGAPLQAWPGWPD</sequence>
<evidence type="ECO:0000313" key="5">
    <source>
        <dbReference type="Proteomes" id="UP000565572"/>
    </source>
</evidence>
<protein>
    <recommendedName>
        <fullName evidence="3">DUF4439 domain-containing protein</fullName>
    </recommendedName>
</protein>
<keyword evidence="5" id="KW-1185">Reference proteome</keyword>
<feature type="domain" description="DUF4439" evidence="3">
    <location>
        <begin position="208"/>
        <end position="340"/>
    </location>
</feature>
<comment type="caution">
    <text evidence="4">The sequence shown here is derived from an EMBL/GenBank/DDBJ whole genome shotgun (WGS) entry which is preliminary data.</text>
</comment>
<name>A0A7W5P687_9ACTN</name>
<feature type="compositionally biased region" description="Low complexity" evidence="1">
    <location>
        <begin position="111"/>
        <end position="126"/>
    </location>
</feature>
<dbReference type="InterPro" id="IPR009078">
    <property type="entry name" value="Ferritin-like_SF"/>
</dbReference>
<gene>
    <name evidence="4" type="ORF">FHX39_001066</name>
</gene>
<organism evidence="4 5">
    <name type="scientific">Microlunatus antarcticus</name>
    <dbReference type="NCBI Taxonomy" id="53388"/>
    <lineage>
        <taxon>Bacteria</taxon>
        <taxon>Bacillati</taxon>
        <taxon>Actinomycetota</taxon>
        <taxon>Actinomycetes</taxon>
        <taxon>Propionibacteriales</taxon>
        <taxon>Propionibacteriaceae</taxon>
        <taxon>Microlunatus</taxon>
    </lineage>
</organism>
<accession>A0A7W5P687</accession>
<dbReference type="EMBL" id="JACHZG010000001">
    <property type="protein sequence ID" value="MBB3326122.1"/>
    <property type="molecule type" value="Genomic_DNA"/>
</dbReference>
<dbReference type="InterPro" id="IPR029447">
    <property type="entry name" value="DUF4439"/>
</dbReference>
<reference evidence="4 5" key="1">
    <citation type="submission" date="2020-08" db="EMBL/GenBank/DDBJ databases">
        <title>Sequencing the genomes of 1000 actinobacteria strains.</title>
        <authorList>
            <person name="Klenk H.-P."/>
        </authorList>
    </citation>
    <scope>NUCLEOTIDE SEQUENCE [LARGE SCALE GENOMIC DNA]</scope>
    <source>
        <strain evidence="4 5">DSM 11053</strain>
    </source>
</reference>
<dbReference type="InterPro" id="IPR012347">
    <property type="entry name" value="Ferritin-like"/>
</dbReference>
<feature type="chain" id="PRO_5030657488" description="DUF4439 domain-containing protein" evidence="2">
    <location>
        <begin position="35"/>
        <end position="341"/>
    </location>
</feature>
<dbReference type="Gene3D" id="1.20.1260.10">
    <property type="match status" value="1"/>
</dbReference>
<dbReference type="AlphaFoldDB" id="A0A7W5P687"/>